<name>A0A7X2TFG0_9FIRM</name>
<feature type="transmembrane region" description="Helical" evidence="1">
    <location>
        <begin position="79"/>
        <end position="99"/>
    </location>
</feature>
<feature type="transmembrane region" description="Helical" evidence="1">
    <location>
        <begin position="386"/>
        <end position="407"/>
    </location>
</feature>
<keyword evidence="1" id="KW-0472">Membrane</keyword>
<keyword evidence="1" id="KW-0812">Transmembrane</keyword>
<feature type="transmembrane region" description="Helical" evidence="1">
    <location>
        <begin position="129"/>
        <end position="147"/>
    </location>
</feature>
<organism evidence="2 3">
    <name type="scientific">Stecheria intestinalis</name>
    <dbReference type="NCBI Taxonomy" id="2606630"/>
    <lineage>
        <taxon>Bacteria</taxon>
        <taxon>Bacillati</taxon>
        <taxon>Bacillota</taxon>
        <taxon>Erysipelotrichia</taxon>
        <taxon>Erysipelotrichales</taxon>
        <taxon>Erysipelotrichaceae</taxon>
        <taxon>Stecheria</taxon>
    </lineage>
</organism>
<dbReference type="RefSeq" id="WP_154503725.1">
    <property type="nucleotide sequence ID" value="NZ_VUMN01000007.1"/>
</dbReference>
<feature type="transmembrane region" description="Helical" evidence="1">
    <location>
        <begin position="263"/>
        <end position="280"/>
    </location>
</feature>
<keyword evidence="1" id="KW-1133">Transmembrane helix</keyword>
<dbReference type="Pfam" id="PF19528">
    <property type="entry name" value="DUF6056"/>
    <property type="match status" value="1"/>
</dbReference>
<feature type="transmembrane region" description="Helical" evidence="1">
    <location>
        <begin position="210"/>
        <end position="228"/>
    </location>
</feature>
<proteinExistence type="predicted"/>
<evidence type="ECO:0000313" key="3">
    <source>
        <dbReference type="Proteomes" id="UP000461880"/>
    </source>
</evidence>
<dbReference type="InterPro" id="IPR045691">
    <property type="entry name" value="DUF6056"/>
</dbReference>
<dbReference type="EMBL" id="VUMN01000007">
    <property type="protein sequence ID" value="MSS58145.1"/>
    <property type="molecule type" value="Genomic_DNA"/>
</dbReference>
<accession>A0A7X2TFG0</accession>
<feature type="transmembrane region" description="Helical" evidence="1">
    <location>
        <begin position="106"/>
        <end position="123"/>
    </location>
</feature>
<gene>
    <name evidence="2" type="ORF">FYJ51_04415</name>
</gene>
<reference evidence="2 3" key="1">
    <citation type="submission" date="2019-08" db="EMBL/GenBank/DDBJ databases">
        <title>In-depth cultivation of the pig gut microbiome towards novel bacterial diversity and tailored functional studies.</title>
        <authorList>
            <person name="Wylensek D."/>
            <person name="Hitch T.C.A."/>
            <person name="Clavel T."/>
        </authorList>
    </citation>
    <scope>NUCLEOTIDE SEQUENCE [LARGE SCALE GENOMIC DNA]</scope>
    <source>
        <strain evidence="2 3">Oil+RF-744-GAM-WT-6</strain>
    </source>
</reference>
<keyword evidence="3" id="KW-1185">Reference proteome</keyword>
<evidence type="ECO:0000256" key="1">
    <source>
        <dbReference type="SAM" id="Phobius"/>
    </source>
</evidence>
<protein>
    <submittedName>
        <fullName evidence="2">Uncharacterized protein</fullName>
    </submittedName>
</protein>
<dbReference type="Proteomes" id="UP000461880">
    <property type="component" value="Unassembled WGS sequence"/>
</dbReference>
<dbReference type="AlphaFoldDB" id="A0A7X2TFG0"/>
<evidence type="ECO:0000313" key="2">
    <source>
        <dbReference type="EMBL" id="MSS58145.1"/>
    </source>
</evidence>
<comment type="caution">
    <text evidence="2">The sequence shown here is derived from an EMBL/GenBank/DDBJ whole genome shotgun (WGS) entry which is preliminary data.</text>
</comment>
<feature type="transmembrane region" description="Helical" evidence="1">
    <location>
        <begin position="292"/>
        <end position="323"/>
    </location>
</feature>
<feature type="transmembrane region" description="Helical" evidence="1">
    <location>
        <begin position="361"/>
        <end position="380"/>
    </location>
</feature>
<sequence length="488" mass="56273">MKKHALTAERMIPWAIVLIFFLAFALISRWTPAAGDDWVYAVGGRYHNPFVRAAEMYFSWSGRFLSELYGYLITPHKNLWNILNPCLFTGIFCLILSLAEGKTKRHSIASALMLVLLVFSVPYRLRMQTYTWMMGTTYVIPLFLFLLDMVFMKQWILKGKSHFFWCILLNCCVPLYMENAAALMVGADLLILIDLHWIRKDQKKVKQMLWYLLAAGIGACIILFSPGAHARLTGDNAAFNSLSVTEKVVTNFLLFLEHTYTDNRWLMVILSIVLIIFVTMSPRRKEKPAEAAVLTAVCAISPILNLGWLYLIETIVMVLVPILYETDSFRKQEELFYLLCALGADLVMLASPIFDSRSSIYTVYLLFLFTELLFESISFSLKPAKILTLGVLVVLCVIRGLSYYQLYHMVHNITIKRNQEIAYYQTHPDAGEAWLIAYPDESIHSPNVLAGDETHDRFFKEYYYLNETLELRFYYLKEYTAENIFASN</sequence>
<feature type="transmembrane region" description="Helical" evidence="1">
    <location>
        <begin position="335"/>
        <end position="354"/>
    </location>
</feature>